<dbReference type="InterPro" id="IPR043157">
    <property type="entry name" value="Dynein_AAA1S"/>
</dbReference>
<dbReference type="InterPro" id="IPR024743">
    <property type="entry name" value="Dynein_HC_stalk"/>
</dbReference>
<evidence type="ECO:0000256" key="8">
    <source>
        <dbReference type="ARBA" id="ARBA00022840"/>
    </source>
</evidence>
<keyword evidence="4" id="KW-0493">Microtubule</keyword>
<dbReference type="InterPro" id="IPR024317">
    <property type="entry name" value="Dynein_heavy_chain_D4_dom"/>
</dbReference>
<dbReference type="Gene3D" id="1.20.1270.280">
    <property type="match status" value="1"/>
</dbReference>
<dbReference type="InterPro" id="IPR042228">
    <property type="entry name" value="Dynein_linker_3"/>
</dbReference>
<keyword evidence="3" id="KW-0963">Cytoplasm</keyword>
<dbReference type="InterPro" id="IPR013594">
    <property type="entry name" value="Dynein_heavy_tail"/>
</dbReference>
<dbReference type="InterPro" id="IPR035706">
    <property type="entry name" value="AAA_9"/>
</dbReference>
<dbReference type="GO" id="GO:0005524">
    <property type="term" value="F:ATP binding"/>
    <property type="evidence" value="ECO:0007669"/>
    <property type="project" value="UniProtKB-KW"/>
</dbReference>
<dbReference type="GO" id="GO:0051959">
    <property type="term" value="F:dynein light intermediate chain binding"/>
    <property type="evidence" value="ECO:0007669"/>
    <property type="project" value="InterPro"/>
</dbReference>
<keyword evidence="14" id="KW-0206">Cytoskeleton</keyword>
<dbReference type="InterPro" id="IPR013602">
    <property type="entry name" value="Dynein_heavy_linker"/>
</dbReference>
<evidence type="ECO:0000256" key="10">
    <source>
        <dbReference type="ARBA" id="ARBA00023017"/>
    </source>
</evidence>
<feature type="domain" description="AAA+ ATPase" evidence="17">
    <location>
        <begin position="2430"/>
        <end position="2579"/>
    </location>
</feature>
<dbReference type="Gene3D" id="1.20.920.30">
    <property type="match status" value="1"/>
</dbReference>
<dbReference type="Gene3D" id="1.10.287.2620">
    <property type="match status" value="1"/>
</dbReference>
<evidence type="ECO:0000256" key="9">
    <source>
        <dbReference type="ARBA" id="ARBA00022846"/>
    </source>
</evidence>
<dbReference type="FunFam" id="3.40.50.300:FF:000320">
    <property type="entry name" value="Dynein, axonemal, heavy chain 5"/>
    <property type="match status" value="1"/>
</dbReference>
<evidence type="ECO:0000256" key="7">
    <source>
        <dbReference type="ARBA" id="ARBA00022794"/>
    </source>
</evidence>
<evidence type="ECO:0000313" key="18">
    <source>
        <dbReference type="EMBL" id="QDZ22439.1"/>
    </source>
</evidence>
<name>A0A5B8MPK5_9CHLO</name>
<evidence type="ECO:0000256" key="3">
    <source>
        <dbReference type="ARBA" id="ARBA00022490"/>
    </source>
</evidence>
<keyword evidence="5" id="KW-0677">Repeat</keyword>
<keyword evidence="12" id="KW-0969">Cilium</keyword>
<evidence type="ECO:0000256" key="5">
    <source>
        <dbReference type="ARBA" id="ARBA00022737"/>
    </source>
</evidence>
<dbReference type="InterPro" id="IPR035699">
    <property type="entry name" value="AAA_6"/>
</dbReference>
<dbReference type="InterPro" id="IPR041228">
    <property type="entry name" value="Dynein_C"/>
</dbReference>
<dbReference type="FunFam" id="1.20.140.100:FF:000003">
    <property type="entry name" value="Dynein, axonemal, heavy chain 5"/>
    <property type="match status" value="1"/>
</dbReference>
<feature type="coiled-coil region" evidence="16">
    <location>
        <begin position="3294"/>
        <end position="3356"/>
    </location>
</feature>
<dbReference type="GO" id="GO:0007018">
    <property type="term" value="P:microtubule-based movement"/>
    <property type="evidence" value="ECO:0007669"/>
    <property type="project" value="InterPro"/>
</dbReference>
<evidence type="ECO:0000259" key="17">
    <source>
        <dbReference type="SMART" id="SM00382"/>
    </source>
</evidence>
<dbReference type="GO" id="GO:0008569">
    <property type="term" value="F:minus-end-directed microtubule motor activity"/>
    <property type="evidence" value="ECO:0007669"/>
    <property type="project" value="InterPro"/>
</dbReference>
<dbReference type="SUPFAM" id="SSF52540">
    <property type="entry name" value="P-loop containing nucleoside triphosphate hydrolases"/>
    <property type="match status" value="4"/>
</dbReference>
<dbReference type="InterPro" id="IPR027417">
    <property type="entry name" value="P-loop_NTPase"/>
</dbReference>
<dbReference type="Pfam" id="PF12774">
    <property type="entry name" value="AAA_6"/>
    <property type="match status" value="1"/>
</dbReference>
<evidence type="ECO:0000256" key="6">
    <source>
        <dbReference type="ARBA" id="ARBA00022741"/>
    </source>
</evidence>
<dbReference type="Pfam" id="PF08385">
    <property type="entry name" value="DHC_N1"/>
    <property type="match status" value="1"/>
</dbReference>
<dbReference type="Gene3D" id="3.10.490.20">
    <property type="match status" value="1"/>
</dbReference>
<dbReference type="Pfam" id="PF03028">
    <property type="entry name" value="Dynein_heavy"/>
    <property type="match status" value="1"/>
</dbReference>
<dbReference type="GO" id="GO:0005874">
    <property type="term" value="C:microtubule"/>
    <property type="evidence" value="ECO:0007669"/>
    <property type="project" value="UniProtKB-KW"/>
</dbReference>
<dbReference type="FunFam" id="3.40.50.300:FF:002141">
    <property type="entry name" value="Dynein heavy chain"/>
    <property type="match status" value="1"/>
</dbReference>
<dbReference type="FunFam" id="3.40.50.300:FF:000044">
    <property type="entry name" value="Dynein heavy chain 5, axonemal"/>
    <property type="match status" value="1"/>
</dbReference>
<dbReference type="InterPro" id="IPR003593">
    <property type="entry name" value="AAA+_ATPase"/>
</dbReference>
<dbReference type="Gene3D" id="1.10.8.720">
    <property type="entry name" value="Region D6 of dynein motor"/>
    <property type="match status" value="1"/>
</dbReference>
<evidence type="ECO:0000256" key="13">
    <source>
        <dbReference type="ARBA" id="ARBA00023175"/>
    </source>
</evidence>
<dbReference type="InterPro" id="IPR004273">
    <property type="entry name" value="Dynein_heavy_D6_P-loop"/>
</dbReference>
<dbReference type="Gene3D" id="3.20.180.20">
    <property type="entry name" value="Dynein heavy chain, N-terminal domain 2"/>
    <property type="match status" value="1"/>
</dbReference>
<keyword evidence="10" id="KW-0243">Dynein</keyword>
<dbReference type="CDD" id="cd00009">
    <property type="entry name" value="AAA"/>
    <property type="match status" value="1"/>
</dbReference>
<dbReference type="Gene3D" id="1.10.8.1220">
    <property type="match status" value="1"/>
</dbReference>
<keyword evidence="13" id="KW-0505">Motor protein</keyword>
<dbReference type="Gene3D" id="1.10.8.710">
    <property type="match status" value="1"/>
</dbReference>
<dbReference type="Pfam" id="PF18199">
    <property type="entry name" value="Dynein_C"/>
    <property type="match status" value="1"/>
</dbReference>
<sequence length="4496" mass="511060">MGDIGFDSRHQFIVNKLSESYGEETERAENAVLQNKEQVDKFFEPTGPPKLIWFYQTPDGEGGEGAGDSEERPELFLTTGDVDSLQNKAVYFVRNSAKGVAEKSVEQDVSCGEIQGGMMLESFRTVLTDVFLPIFKEQQNWGKSAESETVEFLDGAAKFGTMLTEVVNNLQGGVELKKPEKRYADLELKPNTFNKLAQDPEATAHFEGILDDWCVQTEKLLEEDDSSYSLADESGPDTEIEFWRNRMAKLNSVMEQLKLKECKMVLGVAMAARFKSSRQWKAIDVKVTDATNEAKDNVKYLNTLEKSLEPLYKGTPHNIIEALPTLMNNIKMMHTIARYYNTVERMTNLFCKITNQMITNSKAFILSEGKIWDQDKAKLIKNLEVVLKVNESYQEQYKITRDRLMSQPRGKQFDFNDRQIFGKFDLFCKRISKLIDLFTTIEQFSTLAEHKHIDGLEGIIKRFSEIAEDFKRLPYDLLEYTRNQFDRDLLEFNVNIHELETKLQEFIDISFDKATSTEAALNLLKQFQSILQRESLRADLNEKYMLIFQNYGTDLDTIQQIYEKQKTSPPLVRNAPPVAGSIMWSRQLLQRIEEPMKNFSQNKGIMTSKESKRIIRTYNRVARALIEFEALWHDAWKGSIEFSKAGLQATLLVKHPETKQLLVNFDKELLLLIQETKYLQRLGLEVPDNARVILFQEEKFKYYYSQLSYTVKEYTRVIGLMRDVTKPLLQPHVEILEKKIQPGMYVLTWTSMNIDGYLQRCHQGIQDLENLVHRVNDCIESRIDVCLKEVSNARLVDPPTDETVTLDEFIASQQSHIMEQAEKMTVNSGNVQHAIDDLFVLLTIDKSEGSEVEISEQHLSNVRHHYAKLMYQAILSATQRSLNVLKKRLAAGMSAGFLFVDRPFFDVDVELTVPVVSMNPSLEDIQSTVNNTAKQILSCSKALKLWGNYEAGLTGTFFDLIAADKSIVKSLLLLTGCVECTKTSVLEYLETFAIYDFLWKRDMQQEYQEFIKGKPNIDAFEAELKKYMTIEQDIAKIAPVHNIGCLSMETQSLKYSLKAEAAAWKAQYAKNLHSQGREDLYNFMEYIRETTMKLNRKMEDLEDVRYIMNILSELRSKEAEIDSVMSPIEDMYSLLLRYEVQVPKEETDMLSDMFYAWKKLRKLQSDVSEKLNRYQAKFKKELVKEVKLFVADAVSFRNDWETNGPITPGLDPMEAHDRLEKFQGYFLLRKQKWDKYVQGEILFGLPVTQYPELEKTEKEIAMLDRLYSLYVEVIKTLDSYSEYLWVSVIENIDSMISQTNEFNAKCKKLPKALKEWQAYTDCKKKVDDFTGLLPILELLTGKSIRLRHWQELMSVTGTNFSLAEDVLKVANLFNDDVLGHIDEIEEIASAASKEEQIEIKLSQISEEWSDMQFSFAEYKKRGPVILQSSDLGVIIEKLEDSQMALASMATNRYSLPFKDEVQSWISKLSTVSEIVEQWTTVQNMWQYMEAVFSGGDIARQLPQETKRFNNIDSTFMKIVKSAAETPNIMQTCCGNELLKNLLPHLLDQLERCQKSLSLYLESKRALFPRFYFVSDPTLLEILSLGSNPTAVQPHFQSGLFDSLSSVTFADPTTMTEMQSGGESVKFEEPVIVQGNVENWLQVLVDGMKETLRAVIQRAYSEVNEQRLEDFIFGHPAQVSLLGIQFQWTADMQTGLMSAKNDKSIMSKTLKKVDGCLKEMVLLTTKEMPKLSRKNLETCITVYVHQRDTSDDLIKKKIKEPSDFEWLKNARFMWREDQNSVFTSICDVDFEYSFEYLGVKERLVITPLTDICYVTLSQALGMFLGGAPAGPAGTGKTETTKDLGATLGKFVVVFNCSDQMDYMGLGKIYKGLAQSGLWGCFDEFNRINLDVLSVCAQQVYCVLSAIRDRKKEFVFTDGNTVSLDPRVGYFITMNPGYAGRQELPENLKALFRGVTMMVPNRQIIMKVKLASCGFLENDMLAKKFFVLYGLCEQQLSKQAFYDFGLRNILSVLRTAGASKRANPDKSETFLMMRTLRDMNMSKFVAEDVPLFLSLLDDLFIGLKAPRAEFPDVHKALCEVAERKGLQKHGPWLNKCIQLYETNLVRHGIMLVGPAGAGKTTITECLTEALSMLHGKYVIWRMNPKAITAPQMFGRLDTSSGDWTDGVFAVLWRRASKSKGQNTWIVLDGPVDAIWIENLNTVLDDNKVLTLANGDRIKMTDTMKAVFEPENLNNASPATVSRAGIIYVSDTELGWEPIVESWLDLRRKAEVEALRPCFTKYVSETFEHLRLNAKQVMHNETICQLQTLLDLLAASLKKVEEDNEILSEGHYERVFLYCLAWSLGGLLDEKQRHGLDAMLRGLSDNLPPKGEDSETLYEYYVNEENTEWSHWEKILPEWTYPAEEENPKFGQLVIPTLDSIRFETLLDLNYKLNKPTLLVGLPGTAKTVTVNQFMAKFPVEEVKNKTVTMSSLTTPSIFQFFIEGCMEKRQGKIYGPPGGKKMIVFIDDISMPKINEWGDQITNEIVRQLLEQKAMYNIEKPIGDMKYYVDSHFLGAMNQPGGGKNDIPNRLKRHFCIFNVPEPSTAAINNIFGNIVEGRFSADHFASDVVEGSKKLVPMTISLWNDIKAKMLPTPAKFHYLFNMRELSKVFQGMVFANRDRFHQASAGSENLKPSGGKVSDSLGYLLALWQHECQRVFSDKLVDQSEKDFVTSCLKSLLETNFKEAVGQLEEPVYFVDFLREPIIDDETGDVLEEFPSNYESLSGGIEEMRERGYALQQKKNESTKAAKVDLVLFEDALLHLMRIARLLATDGGNALLVGIGGSGKQSLTRLAAFATGAYTFQVTLTKQYNLTNFLEDIKELYRIAGLKGNKVCFIFTDADIKEEAFLEYINQLLMTGEISGLFPKDELDSILGDIRAVMKKEAPSIVDTQENLSKFFFDRVRANLHTCLCFSPVGPKFSQRALQFPGLINGCTIDWFLPWPVEALTAVSSKFLKEFKVECSEEVKEKLIIMMGKVHTSVSDACETYYSKFRKRRYVTPKSYLSFIAGYKQLYSTKHEEVMELANKVNGGLEKLDEAKQDISKMRNEIIIKNQELEVAQKESVRLLSEISESTAVAEKEKKKVQKIMDSVSKKAAEINVVKTEAERDLAAAKPALDAALDALNSISPKDIGALKALKKPPDIVKRIFDCVIVLRRFPLKAVNWVDGKNGKIIDGSYETSLKMMSDLGFLGSLMNFPKEFMTDEDVELLQPYVQAPDFNYDAAKKASGNVAGLCSWAQAMITYHHVAKVVTPKIDALRAAEAELKIANKEKAVAEENARVVQEKLDAMQKTFDEAMANKQRLTDEATSYQRKMDAANALLGALSGEEARWTEQSKEFAAQTTKLVGDSAIASAFLSYLGPFNKEYREMLLKDVFEKDCQTEAIPVTESLSITDFLTDESEIGEWNLQGLPVDDLSIQNALIVTRATRYPLLIDPQGQGKSWLTNRNIKNQLKTTTLTHKGFRLYLEECLSFGKPLLIENIEEELDPVLDPILEKQFVKTGKSMKVVLPDKEVDYTDTFQIMFTTRLSNVQYSPELSAKVSLIDFTVTATGLEDQLLGTLVQKEKGSLQEQRQKLLEDVNFYKKKIKQLENELLYRLSNSTGNLLDDTELVKVLANTKATSAEVAEKLTDANETNQRITEACEEYRAVAHRATIIYFLISEFSVVNVMYQISLAQFKELYLKAIDLSEKAALTKKRITNIISYMTYMMYRYVQRGLFEKHKLTFSLMLTNKILISDGEVSAEGLDIFLKGGGSLDITSVKKKPKDWIPDNAWLNVIALSSLDAFRDLPDSIAKNDNLWHQWYDMEAPETAKVPDNLEDNINKFEKMCLIKALREDRTLQTGKEYIKEALGPRFIESIPLDLREAWEESNPRCPMIFLLSRGSDPTGIIDELAKKMKVQTLGVSMGQGQEVIARKYISTAAQEGHWVILQNTHLGLSYLHEVEMLLLNQEQQFHENFRLYITAEPHPQFPLGLLQMGIKITNEAPVGLKAGLRNSYAWITQDMLDANTRVEWRQLLSILCFLHSVVQERRKFGPIGWNIPYEFNQADISACTLFLQNHVTEMDVKKAGPNWATIRYMVSIIQYGGKITDNFDQLLMDTYADKYFAAASMDPNMEFFPGYKISSSNEIQIVRQGIEQLPSTDSPEIFGLHSNADLSFRVIQVNEIVETILNTMPKSGGASGGLTREEQVDKIAEDLITKVPAFFKGTDTKDKLKKLGPTQPLIICLRQEIDCLNTTITLTSKTLKNLRLAIAGTIALSGNLISALDDLFNAKVPDFWLKKSWEALTLGSWFTGLLQRHDQLFKWLNNGRPKAYWLSGFFNPQGFLTAMKQEVGRKHASENWALDDVVATSEVTHPPKEFEALREGPSEGVYVYGLFLDGCQWSGKENRLVDSEPKKLFAPLPVIYITGCLAKDKKSDGIYEAPVYRSKRRTGATFITTLGLATEDPSTKWIMRGVALLFTTD</sequence>
<evidence type="ECO:0000256" key="4">
    <source>
        <dbReference type="ARBA" id="ARBA00022701"/>
    </source>
</evidence>
<dbReference type="Gene3D" id="1.20.58.1120">
    <property type="match status" value="1"/>
</dbReference>
<dbReference type="FunFam" id="3.40.50.300:FF:001386">
    <property type="entry name" value="Dynein heavy chain, putative"/>
    <property type="match status" value="1"/>
</dbReference>
<dbReference type="Pfam" id="PF17852">
    <property type="entry name" value="Dynein_AAA_lid"/>
    <property type="match status" value="1"/>
</dbReference>
<dbReference type="InterPro" id="IPR026983">
    <property type="entry name" value="DHC"/>
</dbReference>
<dbReference type="InterPro" id="IPR042219">
    <property type="entry name" value="AAA_lid_11_sf"/>
</dbReference>
<dbReference type="Pfam" id="PF12775">
    <property type="entry name" value="AAA_7"/>
    <property type="match status" value="1"/>
</dbReference>
<dbReference type="Gene3D" id="1.20.920.20">
    <property type="match status" value="1"/>
</dbReference>
<dbReference type="Pfam" id="PF18198">
    <property type="entry name" value="AAA_lid_11"/>
    <property type="match status" value="1"/>
</dbReference>
<keyword evidence="8" id="KW-0067">ATP-binding</keyword>
<dbReference type="STRING" id="1764295.A0A5B8MPK5"/>
<dbReference type="GO" id="GO:0005858">
    <property type="term" value="C:axonemal dynein complex"/>
    <property type="evidence" value="ECO:0007669"/>
    <property type="project" value="TreeGrafter"/>
</dbReference>
<dbReference type="PANTHER" id="PTHR46532:SF4">
    <property type="entry name" value="AAA+ ATPASE DOMAIN-CONTAINING PROTEIN"/>
    <property type="match status" value="1"/>
</dbReference>
<keyword evidence="11 16" id="KW-0175">Coiled coil</keyword>
<dbReference type="Pfam" id="PF17857">
    <property type="entry name" value="AAA_lid_1"/>
    <property type="match status" value="1"/>
</dbReference>
<keyword evidence="9 18" id="KW-0282">Flagellum</keyword>
<keyword evidence="15" id="KW-0966">Cell projection</keyword>
<dbReference type="OrthoDB" id="447173at2759"/>
<evidence type="ECO:0000256" key="2">
    <source>
        <dbReference type="ARBA" id="ARBA00008887"/>
    </source>
</evidence>
<dbReference type="Gene3D" id="1.10.472.130">
    <property type="match status" value="1"/>
</dbReference>
<keyword evidence="6" id="KW-0547">Nucleotide-binding</keyword>
<dbReference type="InterPro" id="IPR043160">
    <property type="entry name" value="Dynein_C_barrel"/>
</dbReference>
<organism evidence="18 19">
    <name type="scientific">Chloropicon primus</name>
    <dbReference type="NCBI Taxonomy" id="1764295"/>
    <lineage>
        <taxon>Eukaryota</taxon>
        <taxon>Viridiplantae</taxon>
        <taxon>Chlorophyta</taxon>
        <taxon>Chloropicophyceae</taxon>
        <taxon>Chloropicales</taxon>
        <taxon>Chloropicaceae</taxon>
        <taxon>Chloropicon</taxon>
    </lineage>
</organism>
<gene>
    <name evidence="18" type="ORF">A3770_07p49570</name>
</gene>
<comment type="subcellular location">
    <subcellularLocation>
        <location evidence="1">Cytoplasm</location>
        <location evidence="1">Cytoskeleton</location>
        <location evidence="1">Flagellum axoneme</location>
    </subcellularLocation>
</comment>
<feature type="coiled-coil region" evidence="16">
    <location>
        <begin position="3065"/>
        <end position="3099"/>
    </location>
</feature>
<dbReference type="SMART" id="SM00382">
    <property type="entry name" value="AAA"/>
    <property type="match status" value="3"/>
</dbReference>
<reference evidence="18 19" key="1">
    <citation type="submission" date="2018-07" db="EMBL/GenBank/DDBJ databases">
        <title>The complete nuclear genome of the prasinophyte Chloropicon primus (CCMP1205).</title>
        <authorList>
            <person name="Pombert J.-F."/>
            <person name="Otis C."/>
            <person name="Turmel M."/>
            <person name="Lemieux C."/>
        </authorList>
    </citation>
    <scope>NUCLEOTIDE SEQUENCE [LARGE SCALE GENOMIC DNA]</scope>
    <source>
        <strain evidence="18 19">CCMP1205</strain>
    </source>
</reference>
<feature type="domain" description="AAA+ ATPase" evidence="17">
    <location>
        <begin position="1823"/>
        <end position="1960"/>
    </location>
</feature>
<keyword evidence="19" id="KW-1185">Reference proteome</keyword>
<dbReference type="Pfam" id="PF12781">
    <property type="entry name" value="AAA_9"/>
    <property type="match status" value="1"/>
</dbReference>
<dbReference type="FunFam" id="1.10.8.710:FF:000003">
    <property type="entry name" value="Dynein axonemal heavy chain 5"/>
    <property type="match status" value="1"/>
</dbReference>
<evidence type="ECO:0000256" key="11">
    <source>
        <dbReference type="ARBA" id="ARBA00023054"/>
    </source>
</evidence>
<evidence type="ECO:0000313" key="19">
    <source>
        <dbReference type="Proteomes" id="UP000316726"/>
    </source>
</evidence>
<feature type="coiled-coil region" evidence="16">
    <location>
        <begin position="3601"/>
        <end position="3628"/>
    </location>
</feature>
<dbReference type="FunFam" id="1.20.920.20:FF:000001">
    <property type="entry name" value="dynein heavy chain 2, axonemal"/>
    <property type="match status" value="1"/>
</dbReference>
<evidence type="ECO:0000256" key="16">
    <source>
        <dbReference type="SAM" id="Coils"/>
    </source>
</evidence>
<dbReference type="FunFam" id="1.10.8.1220:FF:000001">
    <property type="entry name" value="Dynein axonemal heavy chain 5"/>
    <property type="match status" value="1"/>
</dbReference>
<dbReference type="Pfam" id="PF08393">
    <property type="entry name" value="DHC_N2"/>
    <property type="match status" value="1"/>
</dbReference>
<dbReference type="Pfam" id="PF25007">
    <property type="entry name" value="DYH2-5-8_CC"/>
    <property type="match status" value="1"/>
</dbReference>
<accession>A0A5B8MPK5</accession>
<dbReference type="GO" id="GO:0045505">
    <property type="term" value="F:dynein intermediate chain binding"/>
    <property type="evidence" value="ECO:0007669"/>
    <property type="project" value="InterPro"/>
</dbReference>
<dbReference type="FunFam" id="3.20.180.20:FF:000001">
    <property type="entry name" value="Dynein axonemal heavy chain 5"/>
    <property type="match status" value="1"/>
</dbReference>
<dbReference type="FunFam" id="3.40.50.300:FF:000049">
    <property type="entry name" value="Dynein, axonemal, heavy chain 5"/>
    <property type="match status" value="1"/>
</dbReference>
<dbReference type="Pfam" id="PF12780">
    <property type="entry name" value="AAA_8"/>
    <property type="match status" value="1"/>
</dbReference>
<dbReference type="Proteomes" id="UP000316726">
    <property type="component" value="Chromosome 7"/>
</dbReference>
<dbReference type="Pfam" id="PF12777">
    <property type="entry name" value="MT"/>
    <property type="match status" value="1"/>
</dbReference>
<evidence type="ECO:0000256" key="14">
    <source>
        <dbReference type="ARBA" id="ARBA00023212"/>
    </source>
</evidence>
<dbReference type="Gene3D" id="3.40.50.300">
    <property type="entry name" value="P-loop containing nucleotide triphosphate hydrolases"/>
    <property type="match status" value="5"/>
</dbReference>
<proteinExistence type="inferred from homology"/>
<dbReference type="EMBL" id="CP031040">
    <property type="protein sequence ID" value="QDZ22439.1"/>
    <property type="molecule type" value="Genomic_DNA"/>
</dbReference>
<comment type="similarity">
    <text evidence="2">Belongs to the dynein heavy chain family.</text>
</comment>
<evidence type="ECO:0000256" key="15">
    <source>
        <dbReference type="ARBA" id="ARBA00023273"/>
    </source>
</evidence>
<feature type="domain" description="AAA+ ATPase" evidence="17">
    <location>
        <begin position="2103"/>
        <end position="2235"/>
    </location>
</feature>
<keyword evidence="7" id="KW-0970">Cilium biogenesis/degradation</keyword>
<dbReference type="InterPro" id="IPR056759">
    <property type="entry name" value="DYH2-5-8_CC"/>
</dbReference>
<dbReference type="Gene3D" id="6.10.140.1060">
    <property type="match status" value="1"/>
</dbReference>
<evidence type="ECO:0000256" key="12">
    <source>
        <dbReference type="ARBA" id="ARBA00023069"/>
    </source>
</evidence>
<dbReference type="GO" id="GO:0060271">
    <property type="term" value="P:cilium assembly"/>
    <property type="evidence" value="ECO:0007669"/>
    <property type="project" value="UniProtKB-ARBA"/>
</dbReference>
<dbReference type="Gene3D" id="1.20.140.100">
    <property type="entry name" value="Dynein heavy chain, N-terminal domain 2"/>
    <property type="match status" value="1"/>
</dbReference>
<dbReference type="InterPro" id="IPR041466">
    <property type="entry name" value="Dynein_AAA5_ext"/>
</dbReference>
<dbReference type="InterPro" id="IPR041589">
    <property type="entry name" value="DNAH3_AAA_lid_1"/>
</dbReference>
<evidence type="ECO:0000256" key="1">
    <source>
        <dbReference type="ARBA" id="ARBA00004611"/>
    </source>
</evidence>
<dbReference type="InterPro" id="IPR042222">
    <property type="entry name" value="Dynein_2_N"/>
</dbReference>
<protein>
    <submittedName>
        <fullName evidence="18">Heavy chain gamma of flagellar outer dynein arm</fullName>
    </submittedName>
</protein>
<dbReference type="FunFam" id="3.10.490.20:FF:000010">
    <property type="entry name" value="Dynein heavy chain, putative"/>
    <property type="match status" value="1"/>
</dbReference>
<dbReference type="PANTHER" id="PTHR46532">
    <property type="entry name" value="MALE FERTILITY FACTOR KL5"/>
    <property type="match status" value="1"/>
</dbReference>
<dbReference type="InterPro" id="IPR041658">
    <property type="entry name" value="AAA_lid_11"/>
</dbReference>